<dbReference type="Proteomes" id="UP000012062">
    <property type="component" value="Unassembled WGS sequence"/>
</dbReference>
<feature type="chain" id="PRO_5004066346" description="DUF995 domain-containing protein" evidence="1">
    <location>
        <begin position="23"/>
        <end position="158"/>
    </location>
</feature>
<protein>
    <recommendedName>
        <fullName evidence="4">DUF995 domain-containing protein</fullName>
    </recommendedName>
</protein>
<proteinExistence type="predicted"/>
<dbReference type="InterPro" id="IPR009337">
    <property type="entry name" value="DUF995"/>
</dbReference>
<evidence type="ECO:0000256" key="1">
    <source>
        <dbReference type="SAM" id="SignalP"/>
    </source>
</evidence>
<dbReference type="Pfam" id="PF06191">
    <property type="entry name" value="DUF995"/>
    <property type="match status" value="1"/>
</dbReference>
<dbReference type="RefSeq" id="WP_008875615.1">
    <property type="nucleotide sequence ID" value="NZ_CAUM01000101.1"/>
</dbReference>
<gene>
    <name evidence="2" type="ORF">MESS2_350067</name>
</gene>
<dbReference type="STRING" id="1297569.MESS2_350067"/>
<feature type="signal peptide" evidence="1">
    <location>
        <begin position="1"/>
        <end position="22"/>
    </location>
</feature>
<evidence type="ECO:0000313" key="3">
    <source>
        <dbReference type="Proteomes" id="UP000012062"/>
    </source>
</evidence>
<keyword evidence="3" id="KW-1185">Reference proteome</keyword>
<reference evidence="2 3" key="1">
    <citation type="submission" date="2013-02" db="EMBL/GenBank/DDBJ databases">
        <authorList>
            <person name="Genoscope - CEA"/>
        </authorList>
    </citation>
    <scope>NUCLEOTIDE SEQUENCE [LARGE SCALE GENOMIC DNA]</scope>
    <source>
        <strain evidence="2 3">STM 2683</strain>
    </source>
</reference>
<sequence length="158" mass="17466">MRRIRSAAFPILVSILAAQVSAASADNLPKTAKPMSADELRAVYSGKSAVWDDARAFFAPDGSVIGYNTKGKVTFSGSWSVSSNRNCMKVAWKSIKSADTGKASDCWQWYKDGKKIWTLWSTRYDGSKPKKDDYYQGELKSLKAGDKVSKEYAKLTKS</sequence>
<evidence type="ECO:0000313" key="2">
    <source>
        <dbReference type="EMBL" id="CCV06695.1"/>
    </source>
</evidence>
<accession>M5ERI3</accession>
<dbReference type="AlphaFoldDB" id="M5ERI3"/>
<evidence type="ECO:0008006" key="4">
    <source>
        <dbReference type="Google" id="ProtNLM"/>
    </source>
</evidence>
<comment type="caution">
    <text evidence="2">The sequence shown here is derived from an EMBL/GenBank/DDBJ whole genome shotgun (WGS) entry which is preliminary data.</text>
</comment>
<organism evidence="2 3">
    <name type="scientific">Mesorhizobium metallidurans STM 2683</name>
    <dbReference type="NCBI Taxonomy" id="1297569"/>
    <lineage>
        <taxon>Bacteria</taxon>
        <taxon>Pseudomonadati</taxon>
        <taxon>Pseudomonadota</taxon>
        <taxon>Alphaproteobacteria</taxon>
        <taxon>Hyphomicrobiales</taxon>
        <taxon>Phyllobacteriaceae</taxon>
        <taxon>Mesorhizobium</taxon>
    </lineage>
</organism>
<dbReference type="OrthoDB" id="8072339at2"/>
<name>M5ERI3_9HYPH</name>
<keyword evidence="1" id="KW-0732">Signal</keyword>
<dbReference type="EMBL" id="CAUM01000101">
    <property type="protein sequence ID" value="CCV06695.1"/>
    <property type="molecule type" value="Genomic_DNA"/>
</dbReference>